<organism evidence="1">
    <name type="scientific">Arundo donax</name>
    <name type="common">Giant reed</name>
    <name type="synonym">Donax arundinaceus</name>
    <dbReference type="NCBI Taxonomy" id="35708"/>
    <lineage>
        <taxon>Eukaryota</taxon>
        <taxon>Viridiplantae</taxon>
        <taxon>Streptophyta</taxon>
        <taxon>Embryophyta</taxon>
        <taxon>Tracheophyta</taxon>
        <taxon>Spermatophyta</taxon>
        <taxon>Magnoliopsida</taxon>
        <taxon>Liliopsida</taxon>
        <taxon>Poales</taxon>
        <taxon>Poaceae</taxon>
        <taxon>PACMAD clade</taxon>
        <taxon>Arundinoideae</taxon>
        <taxon>Arundineae</taxon>
        <taxon>Arundo</taxon>
    </lineage>
</organism>
<sequence length="46" mass="5108">MCLNNQSLEYYHLCIESVTSLQGSCVLEFLTTALCLLLSPLECPTL</sequence>
<name>A0A0A8ZVF0_ARUDO</name>
<dbReference type="EMBL" id="GBRH01256247">
    <property type="protein sequence ID" value="JAD41648.1"/>
    <property type="molecule type" value="Transcribed_RNA"/>
</dbReference>
<reference evidence="1" key="2">
    <citation type="journal article" date="2015" name="Data Brief">
        <title>Shoot transcriptome of the giant reed, Arundo donax.</title>
        <authorList>
            <person name="Barrero R.A."/>
            <person name="Guerrero F.D."/>
            <person name="Moolhuijzen P."/>
            <person name="Goolsby J.A."/>
            <person name="Tidwell J."/>
            <person name="Bellgard S.E."/>
            <person name="Bellgard M.I."/>
        </authorList>
    </citation>
    <scope>NUCLEOTIDE SEQUENCE</scope>
    <source>
        <tissue evidence="1">Shoot tissue taken approximately 20 cm above the soil surface</tissue>
    </source>
</reference>
<accession>A0A0A8ZVF0</accession>
<reference evidence="1" key="1">
    <citation type="submission" date="2014-09" db="EMBL/GenBank/DDBJ databases">
        <authorList>
            <person name="Magalhaes I.L.F."/>
            <person name="Oliveira U."/>
            <person name="Santos F.R."/>
            <person name="Vidigal T.H.D.A."/>
            <person name="Brescovit A.D."/>
            <person name="Santos A.J."/>
        </authorList>
    </citation>
    <scope>NUCLEOTIDE SEQUENCE</scope>
    <source>
        <tissue evidence="1">Shoot tissue taken approximately 20 cm above the soil surface</tissue>
    </source>
</reference>
<proteinExistence type="predicted"/>
<evidence type="ECO:0000313" key="1">
    <source>
        <dbReference type="EMBL" id="JAD41648.1"/>
    </source>
</evidence>
<protein>
    <submittedName>
        <fullName evidence="1">Uncharacterized protein</fullName>
    </submittedName>
</protein>
<dbReference type="AlphaFoldDB" id="A0A0A8ZVF0"/>